<protein>
    <submittedName>
        <fullName evidence="2">Uncharacterized protein</fullName>
    </submittedName>
</protein>
<evidence type="ECO:0000313" key="3">
    <source>
        <dbReference type="Proteomes" id="UP000006469"/>
    </source>
</evidence>
<accession>I3R8W8</accession>
<dbReference type="KEGG" id="hme:HFX_3013"/>
<sequence length="218" mass="23262">MESADAEGVEQSPLGVGPIRDGDWREVRPPRFAVGTLARRAAGTVTRPRNVHADDVVLVRVDGLARPDDVGPPRACLSGDARFGSVARDVLAAGETVADDDRVFARELAVGLVGHVQIRNVFARLELVFAEVDNSRFDLSPNWRPCSTHWSSPSSSAAPSSTTPSCACWFSAHSIAWSRSAMMSSASSIPTERRSMSGATPAARCSSIESWAWVVDAG</sequence>
<evidence type="ECO:0000256" key="1">
    <source>
        <dbReference type="SAM" id="MobiDB-lite"/>
    </source>
</evidence>
<organism evidence="2 3">
    <name type="scientific">Haloferax mediterranei (strain ATCC 33500 / DSM 1411 / JCM 8866 / NBRC 14739 / NCIMB 2177 / R-4)</name>
    <name type="common">Halobacterium mediterranei</name>
    <dbReference type="NCBI Taxonomy" id="523841"/>
    <lineage>
        <taxon>Archaea</taxon>
        <taxon>Methanobacteriati</taxon>
        <taxon>Methanobacteriota</taxon>
        <taxon>Stenosarchaea group</taxon>
        <taxon>Halobacteria</taxon>
        <taxon>Halobacteriales</taxon>
        <taxon>Haloferacaceae</taxon>
        <taxon>Haloferax</taxon>
    </lineage>
</organism>
<dbReference type="EMBL" id="CP001868">
    <property type="protein sequence ID" value="AFK20678.1"/>
    <property type="molecule type" value="Genomic_DNA"/>
</dbReference>
<proteinExistence type="predicted"/>
<dbReference type="HOGENOM" id="CLU_1264545_0_0_2"/>
<gene>
    <name evidence="2" type="ordered locus">HFX_3013</name>
</gene>
<dbReference type="Proteomes" id="UP000006469">
    <property type="component" value="Chromosome"/>
</dbReference>
<dbReference type="AlphaFoldDB" id="I3R8W8"/>
<reference evidence="2 3" key="1">
    <citation type="journal article" date="2012" name="J. Bacteriol.">
        <title>Complete genome sequence of the metabolically versatile halophilic archaeon Haloferax mediterranei, a poly(3-hydroxybutyrate-co-3-hydroxyvalerate) producer.</title>
        <authorList>
            <person name="Han J."/>
            <person name="Zhang F."/>
            <person name="Hou J."/>
            <person name="Liu X."/>
            <person name="Li M."/>
            <person name="Liu H."/>
            <person name="Cai L."/>
            <person name="Zhang B."/>
            <person name="Chen Y."/>
            <person name="Zhou J."/>
            <person name="Hu S."/>
            <person name="Xiang H."/>
        </authorList>
    </citation>
    <scope>NUCLEOTIDE SEQUENCE [LARGE SCALE GENOMIC DNA]</scope>
    <source>
        <strain evidence="3">ATCC 33500 / DSM 1411 / JCM 8866 / NBRC 14739 / NCIMB 2177 / R-4</strain>
    </source>
</reference>
<name>I3R8W8_HALMT</name>
<evidence type="ECO:0000313" key="2">
    <source>
        <dbReference type="EMBL" id="AFK20678.1"/>
    </source>
</evidence>
<feature type="region of interest" description="Disordered" evidence="1">
    <location>
        <begin position="1"/>
        <end position="21"/>
    </location>
</feature>